<gene>
    <name evidence="2" type="ORF">GCWU000324_00191</name>
</gene>
<dbReference type="EMBL" id="ACJW02000002">
    <property type="protein sequence ID" value="EEP68297.1"/>
    <property type="molecule type" value="Genomic_DNA"/>
</dbReference>
<organism evidence="2 3">
    <name type="scientific">Kingella oralis ATCC 51147</name>
    <dbReference type="NCBI Taxonomy" id="629741"/>
    <lineage>
        <taxon>Bacteria</taxon>
        <taxon>Pseudomonadati</taxon>
        <taxon>Pseudomonadota</taxon>
        <taxon>Betaproteobacteria</taxon>
        <taxon>Neisseriales</taxon>
        <taxon>Neisseriaceae</taxon>
        <taxon>Kingella</taxon>
    </lineage>
</organism>
<evidence type="ECO:0000313" key="2">
    <source>
        <dbReference type="EMBL" id="EEP68297.1"/>
    </source>
</evidence>
<evidence type="ECO:0000256" key="1">
    <source>
        <dbReference type="SAM" id="MobiDB-lite"/>
    </source>
</evidence>
<reference evidence="2" key="1">
    <citation type="submission" date="2009-04" db="EMBL/GenBank/DDBJ databases">
        <authorList>
            <person name="Weinstock G."/>
            <person name="Sodergren E."/>
            <person name="Clifton S."/>
            <person name="Fulton L."/>
            <person name="Fulton B."/>
            <person name="Courtney L."/>
            <person name="Fronick C."/>
            <person name="Harrison M."/>
            <person name="Strong C."/>
            <person name="Farmer C."/>
            <person name="Delahaunty K."/>
            <person name="Markovic C."/>
            <person name="Hall O."/>
            <person name="Minx P."/>
            <person name="Tomlinson C."/>
            <person name="Mitreva M."/>
            <person name="Nelson J."/>
            <person name="Hou S."/>
            <person name="Wollam A."/>
            <person name="Pepin K.H."/>
            <person name="Johnson M."/>
            <person name="Bhonagiri V."/>
            <person name="Nash W.E."/>
            <person name="Warren W."/>
            <person name="Chinwalla A."/>
            <person name="Mardis E.R."/>
            <person name="Wilson R.K."/>
        </authorList>
    </citation>
    <scope>NUCLEOTIDE SEQUENCE [LARGE SCALE GENOMIC DNA]</scope>
    <source>
        <strain evidence="2">ATCC 51147</strain>
    </source>
</reference>
<dbReference type="HOGENOM" id="CLU_2990673_0_0_4"/>
<dbReference type="AlphaFoldDB" id="C4GH58"/>
<accession>C4GH58</accession>
<name>C4GH58_9NEIS</name>
<evidence type="ECO:0000313" key="3">
    <source>
        <dbReference type="Proteomes" id="UP000003009"/>
    </source>
</evidence>
<protein>
    <submittedName>
        <fullName evidence="2">Uncharacterized protein</fullName>
    </submittedName>
</protein>
<proteinExistence type="predicted"/>
<dbReference type="Proteomes" id="UP000003009">
    <property type="component" value="Unassembled WGS sequence"/>
</dbReference>
<sequence length="57" mass="6479">MTAFIAQQLPPPSNRQPENKKTHHTLTSLNITNQKSPPAYSLHTFRLPCPTLPTEFH</sequence>
<comment type="caution">
    <text evidence="2">The sequence shown here is derived from an EMBL/GenBank/DDBJ whole genome shotgun (WGS) entry which is preliminary data.</text>
</comment>
<feature type="region of interest" description="Disordered" evidence="1">
    <location>
        <begin position="1"/>
        <end position="23"/>
    </location>
</feature>
<keyword evidence="3" id="KW-1185">Reference proteome</keyword>
<dbReference type="STRING" id="629741.GCWU000324_00191"/>